<feature type="transmembrane region" description="Helical" evidence="1">
    <location>
        <begin position="67"/>
        <end position="86"/>
    </location>
</feature>
<dbReference type="InterPro" id="IPR019251">
    <property type="entry name" value="DUF2231_TM"/>
</dbReference>
<name>A0A1M6A5X2_9FLAO</name>
<dbReference type="InterPro" id="IPR011429">
    <property type="entry name" value="Cyt_c_Planctomycete-type"/>
</dbReference>
<reference evidence="6" key="1">
    <citation type="submission" date="2016-11" db="EMBL/GenBank/DDBJ databases">
        <authorList>
            <person name="Varghese N."/>
            <person name="Submissions S."/>
        </authorList>
    </citation>
    <scope>NUCLEOTIDE SEQUENCE [LARGE SCALE GENOMIC DNA]</scope>
    <source>
        <strain evidence="6">DSM 22623</strain>
    </source>
</reference>
<dbReference type="PANTHER" id="PTHR35889">
    <property type="entry name" value="CYCLOINULO-OLIGOSACCHARIDE FRUCTANOTRANSFERASE-RELATED"/>
    <property type="match status" value="1"/>
</dbReference>
<dbReference type="RefSeq" id="WP_073312514.1">
    <property type="nucleotide sequence ID" value="NZ_FQYP01000001.1"/>
</dbReference>
<feature type="transmembrane region" description="Helical" evidence="1">
    <location>
        <begin position="124"/>
        <end position="143"/>
    </location>
</feature>
<evidence type="ECO:0000259" key="3">
    <source>
        <dbReference type="Pfam" id="PF09990"/>
    </source>
</evidence>
<keyword evidence="1" id="KW-0812">Transmembrane</keyword>
<keyword evidence="1" id="KW-0472">Membrane</keyword>
<dbReference type="Gene3D" id="2.60.120.260">
    <property type="entry name" value="Galactose-binding domain-like"/>
    <property type="match status" value="1"/>
</dbReference>
<feature type="domain" description="GH29D-like beta-sandwich" evidence="4">
    <location>
        <begin position="478"/>
        <end position="522"/>
    </location>
</feature>
<evidence type="ECO:0000313" key="5">
    <source>
        <dbReference type="EMBL" id="SHI31904.1"/>
    </source>
</evidence>
<organism evidence="5 6">
    <name type="scientific">Aquimarina spongiae</name>
    <dbReference type="NCBI Taxonomy" id="570521"/>
    <lineage>
        <taxon>Bacteria</taxon>
        <taxon>Pseudomonadati</taxon>
        <taxon>Bacteroidota</taxon>
        <taxon>Flavobacteriia</taxon>
        <taxon>Flavobacteriales</taxon>
        <taxon>Flavobacteriaceae</taxon>
        <taxon>Aquimarina</taxon>
    </lineage>
</organism>
<dbReference type="Pfam" id="PF07635">
    <property type="entry name" value="PSCyt1"/>
    <property type="match status" value="1"/>
</dbReference>
<dbReference type="AlphaFoldDB" id="A0A1M6A5X2"/>
<dbReference type="Proteomes" id="UP000184432">
    <property type="component" value="Unassembled WGS sequence"/>
</dbReference>
<accession>A0A1M6A5X2</accession>
<dbReference type="OrthoDB" id="1099022at2"/>
<feature type="domain" description="Cytochrome C Planctomycete-type" evidence="2">
    <location>
        <begin position="187"/>
        <end position="246"/>
    </location>
</feature>
<dbReference type="PANTHER" id="PTHR35889:SF3">
    <property type="entry name" value="F-BOX DOMAIN-CONTAINING PROTEIN"/>
    <property type="match status" value="1"/>
</dbReference>
<dbReference type="InterPro" id="IPR032675">
    <property type="entry name" value="LRR_dom_sf"/>
</dbReference>
<dbReference type="Pfam" id="PF09990">
    <property type="entry name" value="DUF2231"/>
    <property type="match status" value="1"/>
</dbReference>
<dbReference type="STRING" id="570521.SAMN04488508_101111"/>
<evidence type="ECO:0000259" key="4">
    <source>
        <dbReference type="Pfam" id="PF13290"/>
    </source>
</evidence>
<sequence length="696" mass="78670">MLGLLDMFLVTVFDQESMNKTPEFILFLGRFHPLILHLPIGGLLLVFYFEVVGRFRKKYSDALIRNGLGFSAVFAILACVLGYFLSLEGGYEEKVTNIHMYTGIGTAVLITILFWLKKSSKDKLYFPLFVLTIILISITGHYGSVLTHGDSFLTQYSPLATKKEKPKVIDSLQYFSDVIHPILEDKCIQCHNATKQKGGLSLISETVILQGGDEGKGLLPGNAFDSNLVKRIVLPLEDENHMPPAGKNQITSNELWLLKHWINNGASFTDKALAFEDSDTLVNLLGNYLEKDIEIIPEASMSAINEVVQAGFSLHRIATDGPHLSAKFDGDSISKEAISALKGIAKQLVTLDLNATHLTDNMTKGLKKLKRLEHLRLDNNQISNKTLEYLVDLERIKVLNLHHTLVDNEGLSMIVDHISPEDIYVWNTKVDEQYAKEKIENDRTVIHHGIFEGFAEIKPLKPPTLITQQTIFKDSLEIEFDQPLRNARLYYTLDGTEPDSTSSRYTAPIKIANSVSLKAKMYQKEWLPSPTMEEEFFKIKHKIKDFNMQHKPSVKYPGSYKVFDFVEASTLFSDGKWAGFEGEDLITNISFEESQAVNSISISSLQDTGSWIFFPKKIEIYAKNRNASFQKIETLSYDATNEKQATEVKKKRFKLEFPAIEAKQIKIVVHNVGKLPNWHQGAGQKGWLFVDEILIQ</sequence>
<keyword evidence="1" id="KW-1133">Transmembrane helix</keyword>
<feature type="transmembrane region" description="Helical" evidence="1">
    <location>
        <begin position="34"/>
        <end position="55"/>
    </location>
</feature>
<dbReference type="InterPro" id="IPR059177">
    <property type="entry name" value="GH29D-like_dom"/>
</dbReference>
<evidence type="ECO:0000256" key="1">
    <source>
        <dbReference type="SAM" id="Phobius"/>
    </source>
</evidence>
<feature type="transmembrane region" description="Helical" evidence="1">
    <location>
        <begin position="98"/>
        <end position="117"/>
    </location>
</feature>
<dbReference type="Gene3D" id="3.80.10.10">
    <property type="entry name" value="Ribonuclease Inhibitor"/>
    <property type="match status" value="1"/>
</dbReference>
<protein>
    <submittedName>
        <fullName evidence="5">Uncharacterized membrane protein</fullName>
    </submittedName>
</protein>
<dbReference type="EMBL" id="FQYP01000001">
    <property type="protein sequence ID" value="SHI31904.1"/>
    <property type="molecule type" value="Genomic_DNA"/>
</dbReference>
<gene>
    <name evidence="5" type="ORF">SAMN04488508_101111</name>
</gene>
<dbReference type="Pfam" id="PF13290">
    <property type="entry name" value="CHB_HEX_C_1"/>
    <property type="match status" value="1"/>
</dbReference>
<proteinExistence type="predicted"/>
<keyword evidence="6" id="KW-1185">Reference proteome</keyword>
<feature type="domain" description="DUF2231" evidence="3">
    <location>
        <begin position="31"/>
        <end position="146"/>
    </location>
</feature>
<dbReference type="SUPFAM" id="SSF52047">
    <property type="entry name" value="RNI-like"/>
    <property type="match status" value="1"/>
</dbReference>
<evidence type="ECO:0000313" key="6">
    <source>
        <dbReference type="Proteomes" id="UP000184432"/>
    </source>
</evidence>
<evidence type="ECO:0000259" key="2">
    <source>
        <dbReference type="Pfam" id="PF07635"/>
    </source>
</evidence>